<dbReference type="Proteomes" id="UP000184184">
    <property type="component" value="Unassembled WGS sequence"/>
</dbReference>
<organism evidence="2 3">
    <name type="scientific">Gracilibacillus kekensis</name>
    <dbReference type="NCBI Taxonomy" id="1027249"/>
    <lineage>
        <taxon>Bacteria</taxon>
        <taxon>Bacillati</taxon>
        <taxon>Bacillota</taxon>
        <taxon>Bacilli</taxon>
        <taxon>Bacillales</taxon>
        <taxon>Bacillaceae</taxon>
        <taxon>Gracilibacillus</taxon>
    </lineage>
</organism>
<dbReference type="Pfam" id="PF06889">
    <property type="entry name" value="DUF1266"/>
    <property type="match status" value="1"/>
</dbReference>
<dbReference type="InterPro" id="IPR009677">
    <property type="entry name" value="DUF1266"/>
</dbReference>
<evidence type="ECO:0000313" key="2">
    <source>
        <dbReference type="EMBL" id="SHM38741.1"/>
    </source>
</evidence>
<gene>
    <name evidence="2" type="ORF">SAMN05216179_0022</name>
</gene>
<dbReference type="EMBL" id="FRCZ01000001">
    <property type="protein sequence ID" value="SHM38741.1"/>
    <property type="molecule type" value="Genomic_DNA"/>
</dbReference>
<sequence>MQLSKEYMEFVYAIISFHYREDRFMLESLGLFPLRKSESKQLCEELNINNKADLDRILESLYTEGERQEFNLLWNQLRLIPYSNREAVLANRSDQNEDYLRLKMMHEKMYHIPQGGILAIDMVNYLLLAVAGFKVKYLTEDQLRSYLIKGVSFLQRSYRSWQEFINGYALGRQFIAVNVEPKYVKKNKRYLVPFLLAKQSPMNRIDWNTPFEELESFKM</sequence>
<evidence type="ECO:0000313" key="3">
    <source>
        <dbReference type="Proteomes" id="UP000184184"/>
    </source>
</evidence>
<evidence type="ECO:0000259" key="1">
    <source>
        <dbReference type="Pfam" id="PF06889"/>
    </source>
</evidence>
<dbReference type="STRING" id="1027249.SAMN05216179_0022"/>
<dbReference type="AlphaFoldDB" id="A0A1M7ID97"/>
<proteinExistence type="predicted"/>
<reference evidence="2 3" key="1">
    <citation type="submission" date="2016-11" db="EMBL/GenBank/DDBJ databases">
        <authorList>
            <person name="Jaros S."/>
            <person name="Januszkiewicz K."/>
            <person name="Wedrychowicz H."/>
        </authorList>
    </citation>
    <scope>NUCLEOTIDE SEQUENCE [LARGE SCALE GENOMIC DNA]</scope>
    <source>
        <strain evidence="2 3">CGMCC 1.10681</strain>
    </source>
</reference>
<feature type="domain" description="DUF1266" evidence="1">
    <location>
        <begin position="43"/>
        <end position="207"/>
    </location>
</feature>
<dbReference type="OrthoDB" id="2880836at2"/>
<keyword evidence="3" id="KW-1185">Reference proteome</keyword>
<accession>A0A1M7ID97</accession>
<name>A0A1M7ID97_9BACI</name>
<protein>
    <recommendedName>
        <fullName evidence="1">DUF1266 domain-containing protein</fullName>
    </recommendedName>
</protein>